<protein>
    <submittedName>
        <fullName evidence="2">Redoxin domain-containing protein</fullName>
    </submittedName>
</protein>
<dbReference type="EMBL" id="JAERRB010000013">
    <property type="protein sequence ID" value="MBL0744846.1"/>
    <property type="molecule type" value="Genomic_DNA"/>
</dbReference>
<organism evidence="2 3">
    <name type="scientific">Chryseolinea lacunae</name>
    <dbReference type="NCBI Taxonomy" id="2801331"/>
    <lineage>
        <taxon>Bacteria</taxon>
        <taxon>Pseudomonadati</taxon>
        <taxon>Bacteroidota</taxon>
        <taxon>Cytophagia</taxon>
        <taxon>Cytophagales</taxon>
        <taxon>Fulvivirgaceae</taxon>
        <taxon>Chryseolinea</taxon>
    </lineage>
</organism>
<dbReference type="InterPro" id="IPR036249">
    <property type="entry name" value="Thioredoxin-like_sf"/>
</dbReference>
<evidence type="ECO:0000313" key="2">
    <source>
        <dbReference type="EMBL" id="MBL0744846.1"/>
    </source>
</evidence>
<accession>A0ABS1L2S2</accession>
<comment type="caution">
    <text evidence="2">The sequence shown here is derived from an EMBL/GenBank/DDBJ whole genome shotgun (WGS) entry which is preliminary data.</text>
</comment>
<dbReference type="InterPro" id="IPR013766">
    <property type="entry name" value="Thioredoxin_domain"/>
</dbReference>
<dbReference type="Pfam" id="PF00085">
    <property type="entry name" value="Thioredoxin"/>
    <property type="match status" value="1"/>
</dbReference>
<evidence type="ECO:0000259" key="1">
    <source>
        <dbReference type="PROSITE" id="PS51352"/>
    </source>
</evidence>
<dbReference type="CDD" id="cd02966">
    <property type="entry name" value="TlpA_like_family"/>
    <property type="match status" value="1"/>
</dbReference>
<dbReference type="Gene3D" id="3.40.30.10">
    <property type="entry name" value="Glutaredoxin"/>
    <property type="match status" value="1"/>
</dbReference>
<dbReference type="RefSeq" id="WP_202014802.1">
    <property type="nucleotide sequence ID" value="NZ_JAERRB010000013.1"/>
</dbReference>
<dbReference type="SUPFAM" id="SSF52833">
    <property type="entry name" value="Thioredoxin-like"/>
    <property type="match status" value="1"/>
</dbReference>
<sequence length="449" mass="50590">MKSKLCFWAPPCLYFRPFLGTLGIFVAVLTLCLSVNTVGYTQKALAIGDKLPSDIIVRNILHYPTGQASVGEFRGKLLILDFWATWCSPCVAMMPKSDSLQRAFAADVQFLPVTRQGRNEVERLLNRAPKLKGIRLPMATGDTTLIKFFPHHELPHYVWIDPAGTVVAITDHRDVNAATIRKVLDKSPLSLAEKRDDVAVPYTPDEPLSFQSIGMEKQDVVFQSLLTGYLEGVQPRYDIIRDREGRITRVSMPNAWIQFMFALAWSDDTRYFNRSRIVLEVKHPENVVSSAQGEAFRAWLKNNSWCYELIVPPHLSTHVFEIMRQDMTRLFPQYQAVVEKRAVPTLALVRTSAVDKIKSRGSVAENSDDGFGLSFTNAGVGFLVTQLNYYLQHLKIPVIDNTGYTGNVDIKLDATLSNVADIRRALAAYDLDLVERVQEVDMLVIRDAP</sequence>
<proteinExistence type="predicted"/>
<dbReference type="InterPro" id="IPR050553">
    <property type="entry name" value="Thioredoxin_ResA/DsbE_sf"/>
</dbReference>
<feature type="domain" description="Thioredoxin" evidence="1">
    <location>
        <begin position="45"/>
        <end position="189"/>
    </location>
</feature>
<dbReference type="PANTHER" id="PTHR42852">
    <property type="entry name" value="THIOL:DISULFIDE INTERCHANGE PROTEIN DSBE"/>
    <property type="match status" value="1"/>
</dbReference>
<dbReference type="PANTHER" id="PTHR42852:SF17">
    <property type="entry name" value="THIOREDOXIN-LIKE PROTEIN HI_1115"/>
    <property type="match status" value="1"/>
</dbReference>
<reference evidence="2 3" key="1">
    <citation type="submission" date="2021-01" db="EMBL/GenBank/DDBJ databases">
        <title>Chryseolinea sp. Jin1 Genome sequencing and assembly.</title>
        <authorList>
            <person name="Kim I."/>
        </authorList>
    </citation>
    <scope>NUCLEOTIDE SEQUENCE [LARGE SCALE GENOMIC DNA]</scope>
    <source>
        <strain evidence="2 3">Jin1</strain>
    </source>
</reference>
<name>A0ABS1L2S2_9BACT</name>
<evidence type="ECO:0000313" key="3">
    <source>
        <dbReference type="Proteomes" id="UP000613030"/>
    </source>
</evidence>
<keyword evidence="3" id="KW-1185">Reference proteome</keyword>
<dbReference type="Proteomes" id="UP000613030">
    <property type="component" value="Unassembled WGS sequence"/>
</dbReference>
<dbReference type="PROSITE" id="PS51352">
    <property type="entry name" value="THIOREDOXIN_2"/>
    <property type="match status" value="1"/>
</dbReference>
<gene>
    <name evidence="2" type="ORF">JI741_26670</name>
</gene>